<dbReference type="InterPro" id="IPR050401">
    <property type="entry name" value="Cyclic_nucleotide_synthase"/>
</dbReference>
<feature type="transmembrane region" description="Helical" evidence="19">
    <location>
        <begin position="23"/>
        <end position="45"/>
    </location>
</feature>
<feature type="transmembrane region" description="Helical" evidence="19">
    <location>
        <begin position="512"/>
        <end position="529"/>
    </location>
</feature>
<evidence type="ECO:0000256" key="14">
    <source>
        <dbReference type="ARBA" id="ARBA00032597"/>
    </source>
</evidence>
<evidence type="ECO:0000259" key="20">
    <source>
        <dbReference type="PROSITE" id="PS50125"/>
    </source>
</evidence>
<dbReference type="GO" id="GO:0046872">
    <property type="term" value="F:metal ion binding"/>
    <property type="evidence" value="ECO:0007669"/>
    <property type="project" value="UniProtKB-KW"/>
</dbReference>
<feature type="transmembrane region" description="Helical" evidence="19">
    <location>
        <begin position="161"/>
        <end position="182"/>
    </location>
</feature>
<dbReference type="Pfam" id="PF00211">
    <property type="entry name" value="Guanylate_cyc"/>
    <property type="match status" value="1"/>
</dbReference>
<evidence type="ECO:0000256" key="11">
    <source>
        <dbReference type="ARBA" id="ARBA00022998"/>
    </source>
</evidence>
<name>A0A2N0AJ31_9LEPT</name>
<keyword evidence="9" id="KW-0460">Magnesium</keyword>
<dbReference type="GO" id="GO:0005524">
    <property type="term" value="F:ATP binding"/>
    <property type="evidence" value="ECO:0007669"/>
    <property type="project" value="UniProtKB-KW"/>
</dbReference>
<comment type="similarity">
    <text evidence="17">Belongs to the adenylyl cyclase class-4/guanylyl cyclase family.</text>
</comment>
<feature type="transmembrane region" description="Helical" evidence="19">
    <location>
        <begin position="541"/>
        <end position="563"/>
    </location>
</feature>
<feature type="transmembrane region" description="Helical" evidence="19">
    <location>
        <begin position="194"/>
        <end position="218"/>
    </location>
</feature>
<comment type="subunit">
    <text evidence="16">Homodimer. Can also exist as monomer.</text>
</comment>
<evidence type="ECO:0000256" key="1">
    <source>
        <dbReference type="ARBA" id="ARBA00001593"/>
    </source>
</evidence>
<feature type="transmembrane region" description="Helical" evidence="19">
    <location>
        <begin position="57"/>
        <end position="77"/>
    </location>
</feature>
<dbReference type="InterPro" id="IPR018297">
    <property type="entry name" value="A/G_cyclase_CS"/>
</dbReference>
<evidence type="ECO:0000313" key="21">
    <source>
        <dbReference type="EMBL" id="PJZ84318.1"/>
    </source>
</evidence>
<sequence>MIPIPELSTNPTTIEYFWYNLPWAIPNFFTTFVGLTLTSLGILALKRSENRKLLFSFICFSFSFASLGFVLSLRTLIQDQPTLLFWNRIGYFGVILLSPSAAYLTYYLTNQSYRYLIISGFSAMFTLAFGYYGLFTHYDFTGGWFIYSFGKYPIAELPLKIWGVVLVINYLFIYTPISFHYWIKNQVDYESKKFLFLGLHICSFLLITNLLSLVGYPVFPLSSFAFLPLSILGYGIFRSDFLNLNDLLFKQRGLFYFLSGFITTILILIAYLVSFYLHPNDQLTAYNRPYFLIPLFSSVVVFALAIYIAGSNPDIKLNMLASISFFLAGAFTIVMVIFKFDLPLIVHRRLEQIFYTLFVFTPGIHLRFCYALFGKKSPKLIRLMDFGSLLLAFILWTPYFFGGFYEYSFGRMSAANIGLNAFGFFGMVGMTFFLKEWIQIWKETHNKMANLIVLSLFFGDFLIFLNLPATMGIPLYPIGELQFIPALLISIFIIKLGAIPTSGQATLIGNRVSLMILFFVPVSMSFYVLNLMDVFSLSVSVYHALFVASPIALAFYLVSFVFLRSTAVKLDQTMLALAKEKVKADNALIQSEEAKREIEAINHLTNLINSESELPKIISAIAKYVNQKYGILGAWLFLLDDNQEAIKSVHAEAFFDASDEQRAFVYNLRIPMNESGGIAYLVWNRKKSMLLRQIKRFEFEIDERISEGVKATSFLHVPLVLKNETIGLIMFSNFLERLDLTKSQARSIEHLCAQVAGVIQRVHLLRQTEKQKKDLLALNGFVKDINEKMDIHLIMKKIHNYVKNNFGIMYYSLLVADGEKNYLRFMEMEVPEYVTEFQKKRIYEMRLPLKGAAGGHQMALRKKKPIYIPNDLEKLERLLTEEDKWVVDVCKITSFLFIPMILNGEVVGLLDLSNSDKSMDLTDEDISKLSILGEQLAGIIYGSALFQELEISRNIAEEERRKNEKLLLNILPVDIAEELKEKGATEPVLYENVSVMFTDFKGFTQIAEVLSPQELIRDLDACFVQFDKITERYKLEKLKTIGDSYMCAGGIPKRNQTHAIDSVLAALEIQAFMNLMKQIKADQGLPFWELRLGIHSGPLVAGVIGEKKFAYDVWGDTVNTASRMESSGTPGKINVSGETYDMIKDVFECEYRGKVNAKNKGEVEMFYVLGLKTEFSLSEDKRTPNENFWKYYETLAGMREHVA</sequence>
<keyword evidence="7" id="KW-0547">Nucleotide-binding</keyword>
<evidence type="ECO:0000256" key="18">
    <source>
        <dbReference type="SAM" id="Coils"/>
    </source>
</evidence>
<evidence type="ECO:0000256" key="15">
    <source>
        <dbReference type="ARBA" id="ARBA00032637"/>
    </source>
</evidence>
<dbReference type="Proteomes" id="UP000232145">
    <property type="component" value="Unassembled WGS sequence"/>
</dbReference>
<feature type="domain" description="Guanylate cyclase" evidence="20">
    <location>
        <begin position="994"/>
        <end position="1125"/>
    </location>
</feature>
<dbReference type="InterPro" id="IPR003018">
    <property type="entry name" value="GAF"/>
</dbReference>
<dbReference type="PROSITE" id="PS00452">
    <property type="entry name" value="GUANYLATE_CYCLASE_1"/>
    <property type="match status" value="1"/>
</dbReference>
<keyword evidence="8" id="KW-0067">ATP-binding</keyword>
<dbReference type="OrthoDB" id="310069at2"/>
<dbReference type="InterPro" id="IPR029016">
    <property type="entry name" value="GAF-like_dom_sf"/>
</dbReference>
<evidence type="ECO:0000256" key="19">
    <source>
        <dbReference type="SAM" id="Phobius"/>
    </source>
</evidence>
<evidence type="ECO:0000256" key="3">
    <source>
        <dbReference type="ARBA" id="ARBA00012201"/>
    </source>
</evidence>
<reference evidence="21 22" key="1">
    <citation type="submission" date="2017-07" db="EMBL/GenBank/DDBJ databases">
        <title>Leptospira spp. isolated from tropical soils.</title>
        <authorList>
            <person name="Thibeaux R."/>
            <person name="Iraola G."/>
            <person name="Ferres I."/>
            <person name="Bierque E."/>
            <person name="Girault D."/>
            <person name="Soupe-Gilbert M.-E."/>
            <person name="Picardeau M."/>
            <person name="Goarant C."/>
        </authorList>
    </citation>
    <scope>NUCLEOTIDE SEQUENCE [LARGE SCALE GENOMIC DNA]</scope>
    <source>
        <strain evidence="21 22">FH2-B-A1</strain>
    </source>
</reference>
<dbReference type="GO" id="GO:0006171">
    <property type="term" value="P:cAMP biosynthetic process"/>
    <property type="evidence" value="ECO:0007669"/>
    <property type="project" value="UniProtKB-KW"/>
</dbReference>
<dbReference type="InterPro" id="IPR029787">
    <property type="entry name" value="Nucleotide_cyclase"/>
</dbReference>
<keyword evidence="13 17" id="KW-0456">Lyase</keyword>
<dbReference type="PROSITE" id="PS50125">
    <property type="entry name" value="GUANYLATE_CYCLASE_2"/>
    <property type="match status" value="1"/>
</dbReference>
<feature type="transmembrane region" description="Helical" evidence="19">
    <location>
        <begin position="254"/>
        <end position="277"/>
    </location>
</feature>
<dbReference type="GO" id="GO:0035556">
    <property type="term" value="P:intracellular signal transduction"/>
    <property type="evidence" value="ECO:0007669"/>
    <property type="project" value="InterPro"/>
</dbReference>
<evidence type="ECO:0000256" key="9">
    <source>
        <dbReference type="ARBA" id="ARBA00022842"/>
    </source>
</evidence>
<feature type="transmembrane region" description="Helical" evidence="19">
    <location>
        <begin position="317"/>
        <end position="340"/>
    </location>
</feature>
<dbReference type="AlphaFoldDB" id="A0A2N0AJ31"/>
<dbReference type="EMBL" id="NPDX01000003">
    <property type="protein sequence ID" value="PJZ84318.1"/>
    <property type="molecule type" value="Genomic_DNA"/>
</dbReference>
<dbReference type="Gene3D" id="3.30.450.40">
    <property type="match status" value="2"/>
</dbReference>
<dbReference type="SMART" id="SM00065">
    <property type="entry name" value="GAF"/>
    <property type="match status" value="2"/>
</dbReference>
<comment type="subcellular location">
    <subcellularLocation>
        <location evidence="2">Membrane</location>
    </subcellularLocation>
</comment>
<dbReference type="RefSeq" id="WP_100744797.1">
    <property type="nucleotide sequence ID" value="NZ_NPDW01000002.1"/>
</dbReference>
<dbReference type="SUPFAM" id="SSF55073">
    <property type="entry name" value="Nucleotide cyclase"/>
    <property type="match status" value="1"/>
</dbReference>
<keyword evidence="11" id="KW-0115">cAMP biosynthesis</keyword>
<feature type="coiled-coil region" evidence="18">
    <location>
        <begin position="577"/>
        <end position="604"/>
    </location>
</feature>
<accession>A0A2N0AJ31</accession>
<dbReference type="EC" id="4.6.1.1" evidence="3"/>
<dbReference type="PANTHER" id="PTHR11920:SF335">
    <property type="entry name" value="GUANYLATE CYCLASE"/>
    <property type="match status" value="1"/>
</dbReference>
<feature type="transmembrane region" description="Helical" evidence="19">
    <location>
        <begin position="352"/>
        <end position="374"/>
    </location>
</feature>
<dbReference type="PANTHER" id="PTHR11920">
    <property type="entry name" value="GUANYLYL CYCLASE"/>
    <property type="match status" value="1"/>
</dbReference>
<feature type="transmembrane region" description="Helical" evidence="19">
    <location>
        <begin position="386"/>
        <end position="405"/>
    </location>
</feature>
<dbReference type="Gene3D" id="3.30.70.1230">
    <property type="entry name" value="Nucleotide cyclase"/>
    <property type="match status" value="1"/>
</dbReference>
<proteinExistence type="inferred from homology"/>
<evidence type="ECO:0000256" key="7">
    <source>
        <dbReference type="ARBA" id="ARBA00022741"/>
    </source>
</evidence>
<dbReference type="GO" id="GO:0004016">
    <property type="term" value="F:adenylate cyclase activity"/>
    <property type="evidence" value="ECO:0007669"/>
    <property type="project" value="UniProtKB-EC"/>
</dbReference>
<protein>
    <recommendedName>
        <fullName evidence="4">Adenylate cyclase</fullName>
        <ecNumber evidence="3">4.6.1.1</ecNumber>
    </recommendedName>
    <alternativeName>
        <fullName evidence="14">ATP pyrophosphate-lyase</fullName>
    </alternativeName>
    <alternativeName>
        <fullName evidence="15">Adenylyl cyclase</fullName>
    </alternativeName>
</protein>
<evidence type="ECO:0000256" key="12">
    <source>
        <dbReference type="ARBA" id="ARBA00023136"/>
    </source>
</evidence>
<keyword evidence="5 19" id="KW-0812">Transmembrane</keyword>
<dbReference type="SUPFAM" id="SSF55781">
    <property type="entry name" value="GAF domain-like"/>
    <property type="match status" value="2"/>
</dbReference>
<evidence type="ECO:0000256" key="13">
    <source>
        <dbReference type="ARBA" id="ARBA00023239"/>
    </source>
</evidence>
<feature type="transmembrane region" description="Helical" evidence="19">
    <location>
        <begin position="89"/>
        <end position="108"/>
    </location>
</feature>
<evidence type="ECO:0000256" key="4">
    <source>
        <dbReference type="ARBA" id="ARBA00021420"/>
    </source>
</evidence>
<keyword evidence="6" id="KW-0479">Metal-binding</keyword>
<keyword evidence="22" id="KW-1185">Reference proteome</keyword>
<comment type="caution">
    <text evidence="21">The sequence shown here is derived from an EMBL/GenBank/DDBJ whole genome shotgun (WGS) entry which is preliminary data.</text>
</comment>
<feature type="transmembrane region" description="Helical" evidence="19">
    <location>
        <begin position="289"/>
        <end position="310"/>
    </location>
</feature>
<keyword evidence="10 19" id="KW-1133">Transmembrane helix</keyword>
<keyword evidence="18" id="KW-0175">Coiled coil</keyword>
<feature type="transmembrane region" description="Helical" evidence="19">
    <location>
        <begin position="115"/>
        <end position="134"/>
    </location>
</feature>
<evidence type="ECO:0000256" key="6">
    <source>
        <dbReference type="ARBA" id="ARBA00022723"/>
    </source>
</evidence>
<feature type="transmembrane region" description="Helical" evidence="19">
    <location>
        <begin position="450"/>
        <end position="469"/>
    </location>
</feature>
<dbReference type="SMART" id="SM00044">
    <property type="entry name" value="CYCc"/>
    <property type="match status" value="1"/>
</dbReference>
<organism evidence="21 22">
    <name type="scientific">Leptospira harrisiae</name>
    <dbReference type="NCBI Taxonomy" id="2023189"/>
    <lineage>
        <taxon>Bacteria</taxon>
        <taxon>Pseudomonadati</taxon>
        <taxon>Spirochaetota</taxon>
        <taxon>Spirochaetia</taxon>
        <taxon>Leptospirales</taxon>
        <taxon>Leptospiraceae</taxon>
        <taxon>Leptospira</taxon>
    </lineage>
</organism>
<dbReference type="CDD" id="cd07302">
    <property type="entry name" value="CHD"/>
    <property type="match status" value="1"/>
</dbReference>
<feature type="transmembrane region" description="Helical" evidence="19">
    <location>
        <begin position="481"/>
        <end position="500"/>
    </location>
</feature>
<feature type="transmembrane region" description="Helical" evidence="19">
    <location>
        <begin position="224"/>
        <end position="242"/>
    </location>
</feature>
<dbReference type="GO" id="GO:0005886">
    <property type="term" value="C:plasma membrane"/>
    <property type="evidence" value="ECO:0007669"/>
    <property type="project" value="UniProtKB-ARBA"/>
</dbReference>
<dbReference type="Pfam" id="PF13185">
    <property type="entry name" value="GAF_2"/>
    <property type="match status" value="1"/>
</dbReference>
<gene>
    <name evidence="21" type="ORF">CH364_13230</name>
</gene>
<evidence type="ECO:0000313" key="22">
    <source>
        <dbReference type="Proteomes" id="UP000232145"/>
    </source>
</evidence>
<evidence type="ECO:0000256" key="8">
    <source>
        <dbReference type="ARBA" id="ARBA00022840"/>
    </source>
</evidence>
<keyword evidence="12 19" id="KW-0472">Membrane</keyword>
<evidence type="ECO:0000256" key="10">
    <source>
        <dbReference type="ARBA" id="ARBA00022989"/>
    </source>
</evidence>
<comment type="catalytic activity">
    <reaction evidence="1">
        <text>ATP = 3',5'-cyclic AMP + diphosphate</text>
        <dbReference type="Rhea" id="RHEA:15389"/>
        <dbReference type="ChEBI" id="CHEBI:30616"/>
        <dbReference type="ChEBI" id="CHEBI:33019"/>
        <dbReference type="ChEBI" id="CHEBI:58165"/>
        <dbReference type="EC" id="4.6.1.1"/>
    </reaction>
</comment>
<evidence type="ECO:0000256" key="5">
    <source>
        <dbReference type="ARBA" id="ARBA00022692"/>
    </source>
</evidence>
<evidence type="ECO:0000256" key="2">
    <source>
        <dbReference type="ARBA" id="ARBA00004370"/>
    </source>
</evidence>
<evidence type="ECO:0000256" key="17">
    <source>
        <dbReference type="RuleBase" id="RU000405"/>
    </source>
</evidence>
<feature type="transmembrane region" description="Helical" evidence="19">
    <location>
        <begin position="417"/>
        <end position="438"/>
    </location>
</feature>
<dbReference type="InterPro" id="IPR001054">
    <property type="entry name" value="A/G_cyclase"/>
</dbReference>
<dbReference type="FunFam" id="3.30.70.1230:FF:000033">
    <property type="entry name" value="Adenylate cyclase"/>
    <property type="match status" value="1"/>
</dbReference>
<evidence type="ECO:0000256" key="16">
    <source>
        <dbReference type="ARBA" id="ARBA00064436"/>
    </source>
</evidence>